<organism evidence="1 2">
    <name type="scientific">Bimuria novae-zelandiae CBS 107.79</name>
    <dbReference type="NCBI Taxonomy" id="1447943"/>
    <lineage>
        <taxon>Eukaryota</taxon>
        <taxon>Fungi</taxon>
        <taxon>Dikarya</taxon>
        <taxon>Ascomycota</taxon>
        <taxon>Pezizomycotina</taxon>
        <taxon>Dothideomycetes</taxon>
        <taxon>Pleosporomycetidae</taxon>
        <taxon>Pleosporales</taxon>
        <taxon>Massarineae</taxon>
        <taxon>Didymosphaeriaceae</taxon>
        <taxon>Bimuria</taxon>
    </lineage>
</organism>
<protein>
    <submittedName>
        <fullName evidence="1">Uncharacterized protein</fullName>
    </submittedName>
</protein>
<dbReference type="Proteomes" id="UP000800036">
    <property type="component" value="Unassembled WGS sequence"/>
</dbReference>
<sequence>MPVTAKIAKHAANPWKSQKLDTNEDLLPYTKSRKSKGVIQCCVLPEEYLNNPHHAINKWASLGSASRIQLTPLPNATTRGYLVPHYLSA</sequence>
<accession>A0A6A5V9V0</accession>
<name>A0A6A5V9V0_9PLEO</name>
<evidence type="ECO:0000313" key="1">
    <source>
        <dbReference type="EMBL" id="KAF1974183.1"/>
    </source>
</evidence>
<reference evidence="1" key="1">
    <citation type="journal article" date="2020" name="Stud. Mycol.">
        <title>101 Dothideomycetes genomes: a test case for predicting lifestyles and emergence of pathogens.</title>
        <authorList>
            <person name="Haridas S."/>
            <person name="Albert R."/>
            <person name="Binder M."/>
            <person name="Bloem J."/>
            <person name="Labutti K."/>
            <person name="Salamov A."/>
            <person name="Andreopoulos B."/>
            <person name="Baker S."/>
            <person name="Barry K."/>
            <person name="Bills G."/>
            <person name="Bluhm B."/>
            <person name="Cannon C."/>
            <person name="Castanera R."/>
            <person name="Culley D."/>
            <person name="Daum C."/>
            <person name="Ezra D."/>
            <person name="Gonzalez J."/>
            <person name="Henrissat B."/>
            <person name="Kuo A."/>
            <person name="Liang C."/>
            <person name="Lipzen A."/>
            <person name="Lutzoni F."/>
            <person name="Magnuson J."/>
            <person name="Mondo S."/>
            <person name="Nolan M."/>
            <person name="Ohm R."/>
            <person name="Pangilinan J."/>
            <person name="Park H.-J."/>
            <person name="Ramirez L."/>
            <person name="Alfaro M."/>
            <person name="Sun H."/>
            <person name="Tritt A."/>
            <person name="Yoshinaga Y."/>
            <person name="Zwiers L.-H."/>
            <person name="Turgeon B."/>
            <person name="Goodwin S."/>
            <person name="Spatafora J."/>
            <person name="Crous P."/>
            <person name="Grigoriev I."/>
        </authorList>
    </citation>
    <scope>NUCLEOTIDE SEQUENCE</scope>
    <source>
        <strain evidence="1">CBS 107.79</strain>
    </source>
</reference>
<dbReference type="AlphaFoldDB" id="A0A6A5V9V0"/>
<gene>
    <name evidence="1" type="ORF">BU23DRAFT_553571</name>
</gene>
<proteinExistence type="predicted"/>
<dbReference type="EMBL" id="ML976676">
    <property type="protein sequence ID" value="KAF1974183.1"/>
    <property type="molecule type" value="Genomic_DNA"/>
</dbReference>
<evidence type="ECO:0000313" key="2">
    <source>
        <dbReference type="Proteomes" id="UP000800036"/>
    </source>
</evidence>
<keyword evidence="2" id="KW-1185">Reference proteome</keyword>